<dbReference type="PROSITE" id="PS00430">
    <property type="entry name" value="TONB_DEPENDENT_REC_1"/>
    <property type="match status" value="1"/>
</dbReference>
<dbReference type="InterPro" id="IPR029069">
    <property type="entry name" value="HotDog_dom_sf"/>
</dbReference>
<evidence type="ECO:0000259" key="1">
    <source>
        <dbReference type="Pfam" id="PF13452"/>
    </source>
</evidence>
<dbReference type="EMBL" id="JACHNF010000001">
    <property type="protein sequence ID" value="MBB5977330.1"/>
    <property type="molecule type" value="Genomic_DNA"/>
</dbReference>
<dbReference type="InterPro" id="IPR039569">
    <property type="entry name" value="FAS1-like_DH_region"/>
</dbReference>
<dbReference type="AlphaFoldDB" id="A0A841DKY0"/>
<organism evidence="2 3">
    <name type="scientific">Kribbella solani</name>
    <dbReference type="NCBI Taxonomy" id="236067"/>
    <lineage>
        <taxon>Bacteria</taxon>
        <taxon>Bacillati</taxon>
        <taxon>Actinomycetota</taxon>
        <taxon>Actinomycetes</taxon>
        <taxon>Propionibacteriales</taxon>
        <taxon>Kribbellaceae</taxon>
        <taxon>Kribbella</taxon>
    </lineage>
</organism>
<protein>
    <submittedName>
        <fullName evidence="2">Acyl dehydratase</fullName>
    </submittedName>
</protein>
<evidence type="ECO:0000313" key="3">
    <source>
        <dbReference type="Proteomes" id="UP000558997"/>
    </source>
</evidence>
<dbReference type="RefSeq" id="WP_184831221.1">
    <property type="nucleotide sequence ID" value="NZ_BAAAVN010000014.1"/>
</dbReference>
<dbReference type="SUPFAM" id="SSF54637">
    <property type="entry name" value="Thioesterase/thiol ester dehydrase-isomerase"/>
    <property type="match status" value="1"/>
</dbReference>
<dbReference type="Gene3D" id="3.10.129.10">
    <property type="entry name" value="Hotdog Thioesterase"/>
    <property type="match status" value="1"/>
</dbReference>
<gene>
    <name evidence="2" type="ORF">HDA44_000671</name>
</gene>
<name>A0A841DKY0_9ACTN</name>
<dbReference type="Proteomes" id="UP000558997">
    <property type="component" value="Unassembled WGS sequence"/>
</dbReference>
<keyword evidence="3" id="KW-1185">Reference proteome</keyword>
<sequence>MSRDRLVGRRLPTYTFVVEAGKVAEFAAAVLADDPVHFDAGAAAETGYDGVVAPPTFSAAAQSWGRPAGDGGLELDLRRVLAGGAEWEYRAPIVAGDTLTVTGEIVSVERKSGRRGGMTLITRENRFVNQRDDLALVVRSTLIELDDAPADKGDEA</sequence>
<evidence type="ECO:0000313" key="2">
    <source>
        <dbReference type="EMBL" id="MBB5977330.1"/>
    </source>
</evidence>
<accession>A0A841DKY0</accession>
<dbReference type="PIRSF" id="PIRSF018072">
    <property type="entry name" value="UCP018072"/>
    <property type="match status" value="1"/>
</dbReference>
<dbReference type="Pfam" id="PF13452">
    <property type="entry name" value="FAS1_DH_region"/>
    <property type="match status" value="1"/>
</dbReference>
<dbReference type="InterPro" id="IPR016709">
    <property type="entry name" value="HadA-like"/>
</dbReference>
<feature type="domain" description="FAS1-like dehydratase" evidence="1">
    <location>
        <begin position="6"/>
        <end position="133"/>
    </location>
</feature>
<dbReference type="CDD" id="cd03441">
    <property type="entry name" value="R_hydratase_like"/>
    <property type="match status" value="1"/>
</dbReference>
<dbReference type="InterPro" id="IPR010916">
    <property type="entry name" value="TonB_box_CS"/>
</dbReference>
<reference evidence="2 3" key="1">
    <citation type="submission" date="2020-08" db="EMBL/GenBank/DDBJ databases">
        <title>Sequencing the genomes of 1000 actinobacteria strains.</title>
        <authorList>
            <person name="Klenk H.-P."/>
        </authorList>
    </citation>
    <scope>NUCLEOTIDE SEQUENCE [LARGE SCALE GENOMIC DNA]</scope>
    <source>
        <strain evidence="2 3">DSM 17294</strain>
    </source>
</reference>
<proteinExistence type="predicted"/>
<comment type="caution">
    <text evidence="2">The sequence shown here is derived from an EMBL/GenBank/DDBJ whole genome shotgun (WGS) entry which is preliminary data.</text>
</comment>